<dbReference type="AlphaFoldDB" id="A0A177CE70"/>
<gene>
    <name evidence="2" type="ORF">CC84DRAFT_1244714</name>
</gene>
<dbReference type="OrthoDB" id="3486565at2759"/>
<dbReference type="Pfam" id="PF06985">
    <property type="entry name" value="HET"/>
    <property type="match status" value="1"/>
</dbReference>
<sequence length="274" mass="31340">IDSLCIIQDENEDWQYEAVKMSHVYSNSYLNIAASDSLHGDTGLCFDDRPDVPNVWKVTFPPTGTALSAAMPWEDQSKINKLYVWNCITKRTRALIEESPLAKRAWTLQKRLLPPRTLYLRREQIARECRVSTAYEALPEIFEEGTIGLSPENFARVLQDYDPLEDIDNVKLWSNIVEDYSKRSLTHGRDKLVAISGLAEMLASVYGMEYVAGLWVKDLIRLLLWHKRHLEPSIPSNKSAAYRAPSWSWASADREVDIPQGFLAPLGGRKRNWS</sequence>
<keyword evidence="3" id="KW-1185">Reference proteome</keyword>
<name>A0A177CE70_9PLEO</name>
<dbReference type="InterPro" id="IPR010730">
    <property type="entry name" value="HET"/>
</dbReference>
<dbReference type="PANTHER" id="PTHR33112:SF16">
    <property type="entry name" value="HETEROKARYON INCOMPATIBILITY DOMAIN-CONTAINING PROTEIN"/>
    <property type="match status" value="1"/>
</dbReference>
<feature type="domain" description="Heterokaryon incompatibility" evidence="1">
    <location>
        <begin position="1"/>
        <end position="109"/>
    </location>
</feature>
<accession>A0A177CE70</accession>
<organism evidence="2 3">
    <name type="scientific">Paraphaeosphaeria sporulosa</name>
    <dbReference type="NCBI Taxonomy" id="1460663"/>
    <lineage>
        <taxon>Eukaryota</taxon>
        <taxon>Fungi</taxon>
        <taxon>Dikarya</taxon>
        <taxon>Ascomycota</taxon>
        <taxon>Pezizomycotina</taxon>
        <taxon>Dothideomycetes</taxon>
        <taxon>Pleosporomycetidae</taxon>
        <taxon>Pleosporales</taxon>
        <taxon>Massarineae</taxon>
        <taxon>Didymosphaeriaceae</taxon>
        <taxon>Paraphaeosphaeria</taxon>
    </lineage>
</organism>
<proteinExistence type="predicted"/>
<evidence type="ECO:0000313" key="3">
    <source>
        <dbReference type="Proteomes" id="UP000077069"/>
    </source>
</evidence>
<protein>
    <submittedName>
        <fullName evidence="2">HET-domain-containing protein</fullName>
    </submittedName>
</protein>
<dbReference type="InParanoid" id="A0A177CE70"/>
<evidence type="ECO:0000259" key="1">
    <source>
        <dbReference type="Pfam" id="PF06985"/>
    </source>
</evidence>
<dbReference type="GeneID" id="28767647"/>
<dbReference type="PANTHER" id="PTHR33112">
    <property type="entry name" value="DOMAIN PROTEIN, PUTATIVE-RELATED"/>
    <property type="match status" value="1"/>
</dbReference>
<evidence type="ECO:0000313" key="2">
    <source>
        <dbReference type="EMBL" id="OAG05925.1"/>
    </source>
</evidence>
<dbReference type="RefSeq" id="XP_018036290.1">
    <property type="nucleotide sequence ID" value="XM_018184161.1"/>
</dbReference>
<feature type="non-terminal residue" evidence="2">
    <location>
        <position position="1"/>
    </location>
</feature>
<dbReference type="EMBL" id="KV441552">
    <property type="protein sequence ID" value="OAG05925.1"/>
    <property type="molecule type" value="Genomic_DNA"/>
</dbReference>
<reference evidence="2 3" key="1">
    <citation type="submission" date="2016-05" db="EMBL/GenBank/DDBJ databases">
        <title>Comparative analysis of secretome profiles of manganese(II)-oxidizing ascomycete fungi.</title>
        <authorList>
            <consortium name="DOE Joint Genome Institute"/>
            <person name="Zeiner C.A."/>
            <person name="Purvine S.O."/>
            <person name="Zink E.M."/>
            <person name="Wu S."/>
            <person name="Pasa-Tolic L."/>
            <person name="Chaput D.L."/>
            <person name="Haridas S."/>
            <person name="Grigoriev I.V."/>
            <person name="Santelli C.M."/>
            <person name="Hansel C.M."/>
        </authorList>
    </citation>
    <scope>NUCLEOTIDE SEQUENCE [LARGE SCALE GENOMIC DNA]</scope>
    <source>
        <strain evidence="2 3">AP3s5-JAC2a</strain>
    </source>
</reference>
<dbReference type="STRING" id="1460663.A0A177CE70"/>
<dbReference type="Proteomes" id="UP000077069">
    <property type="component" value="Unassembled WGS sequence"/>
</dbReference>